<feature type="chain" id="PRO_5012026511" description="Histidine phosphatase family protein" evidence="1">
    <location>
        <begin position="19"/>
        <end position="187"/>
    </location>
</feature>
<dbReference type="OrthoDB" id="8685508at2"/>
<keyword evidence="3" id="KW-1185">Reference proteome</keyword>
<feature type="signal peptide" evidence="1">
    <location>
        <begin position="1"/>
        <end position="18"/>
    </location>
</feature>
<proteinExistence type="predicted"/>
<dbReference type="SUPFAM" id="SSF53254">
    <property type="entry name" value="Phosphoglycerate mutase-like"/>
    <property type="match status" value="1"/>
</dbReference>
<dbReference type="STRING" id="1850254.LPB137_13900"/>
<dbReference type="RefSeq" id="WP_076089098.1">
    <property type="nucleotide sequence ID" value="NZ_CP019070.1"/>
</dbReference>
<dbReference type="InterPro" id="IPR029033">
    <property type="entry name" value="His_PPase_superfam"/>
</dbReference>
<dbReference type="CDD" id="cd07040">
    <property type="entry name" value="HP"/>
    <property type="match status" value="1"/>
</dbReference>
<dbReference type="Proteomes" id="UP000186074">
    <property type="component" value="Chromosome"/>
</dbReference>
<gene>
    <name evidence="2" type="ORF">LPB137_13900</name>
</gene>
<evidence type="ECO:0000313" key="2">
    <source>
        <dbReference type="EMBL" id="APW66876.1"/>
    </source>
</evidence>
<evidence type="ECO:0000256" key="1">
    <source>
        <dbReference type="SAM" id="SignalP"/>
    </source>
</evidence>
<dbReference type="InterPro" id="IPR013078">
    <property type="entry name" value="His_Pase_superF_clade-1"/>
</dbReference>
<protein>
    <recommendedName>
        <fullName evidence="4">Histidine phosphatase family protein</fullName>
    </recommendedName>
</protein>
<sequence length="187" mass="21137">MFKNICLILIFSVLFANANENSDKKNLWKALKSDNHFAIIRHALAPGFGDPSNFKIDVKSTQRNLSKKGISQAKSIGDMFRKNGINKAEVYTSQWFRCQDTAKNINLGNVTINKGLNSFFENHVNEKETVGYLNLWLKNKKINKPLLLVTHQVNITTLTGYYPSSGEIVVVKKEDDNSFKVVGTIKK</sequence>
<evidence type="ECO:0000313" key="3">
    <source>
        <dbReference type="Proteomes" id="UP000186074"/>
    </source>
</evidence>
<reference evidence="2 3" key="1">
    <citation type="submission" date="2017-01" db="EMBL/GenBank/DDBJ databases">
        <title>Genome sequencing of Arcobacter sp. LPB0137.</title>
        <authorList>
            <person name="Lee G.-W."/>
            <person name="Yi H."/>
        </authorList>
    </citation>
    <scope>NUCLEOTIDE SEQUENCE [LARGE SCALE GENOMIC DNA]</scope>
    <source>
        <strain evidence="2 3">LPB0137</strain>
    </source>
</reference>
<dbReference type="EMBL" id="CP019070">
    <property type="protein sequence ID" value="APW66876.1"/>
    <property type="molecule type" value="Genomic_DNA"/>
</dbReference>
<dbReference type="Gene3D" id="3.40.50.1240">
    <property type="entry name" value="Phosphoglycerate mutase-like"/>
    <property type="match status" value="1"/>
</dbReference>
<dbReference type="KEGG" id="alp:LPB137_13900"/>
<dbReference type="Pfam" id="PF00300">
    <property type="entry name" value="His_Phos_1"/>
    <property type="match status" value="1"/>
</dbReference>
<accession>A0A1P8KQN9</accession>
<keyword evidence="1" id="KW-0732">Signal</keyword>
<dbReference type="AlphaFoldDB" id="A0A1P8KQN9"/>
<evidence type="ECO:0008006" key="4">
    <source>
        <dbReference type="Google" id="ProtNLM"/>
    </source>
</evidence>
<organism evidence="2 3">
    <name type="scientific">Poseidonibacter parvus</name>
    <dbReference type="NCBI Taxonomy" id="1850254"/>
    <lineage>
        <taxon>Bacteria</taxon>
        <taxon>Pseudomonadati</taxon>
        <taxon>Campylobacterota</taxon>
        <taxon>Epsilonproteobacteria</taxon>
        <taxon>Campylobacterales</taxon>
        <taxon>Arcobacteraceae</taxon>
        <taxon>Poseidonibacter</taxon>
    </lineage>
</organism>
<name>A0A1P8KQN9_9BACT</name>